<accession>A0A2V1D3X1</accession>
<feature type="transmembrane region" description="Helical" evidence="6">
    <location>
        <begin position="6"/>
        <end position="30"/>
    </location>
</feature>
<evidence type="ECO:0000313" key="8">
    <source>
        <dbReference type="EMBL" id="PVH92702.1"/>
    </source>
</evidence>
<keyword evidence="5 6" id="KW-0472">Membrane</keyword>
<evidence type="ECO:0000313" key="9">
    <source>
        <dbReference type="Proteomes" id="UP000244855"/>
    </source>
</evidence>
<evidence type="ECO:0000256" key="4">
    <source>
        <dbReference type="ARBA" id="ARBA00022989"/>
    </source>
</evidence>
<keyword evidence="3 6" id="KW-0812">Transmembrane</keyword>
<feature type="transmembrane region" description="Helical" evidence="6">
    <location>
        <begin position="238"/>
        <end position="259"/>
    </location>
</feature>
<dbReference type="EMBL" id="KZ805655">
    <property type="protein sequence ID" value="PVH92702.1"/>
    <property type="molecule type" value="Genomic_DNA"/>
</dbReference>
<dbReference type="AlphaFoldDB" id="A0A2V1D3X1"/>
<keyword evidence="4 6" id="KW-1133">Transmembrane helix</keyword>
<feature type="transmembrane region" description="Helical" evidence="6">
    <location>
        <begin position="109"/>
        <end position="128"/>
    </location>
</feature>
<dbReference type="InterPro" id="IPR036259">
    <property type="entry name" value="MFS_trans_sf"/>
</dbReference>
<evidence type="ECO:0000259" key="7">
    <source>
        <dbReference type="PROSITE" id="PS50850"/>
    </source>
</evidence>
<proteinExistence type="inferred from homology"/>
<evidence type="ECO:0000256" key="3">
    <source>
        <dbReference type="ARBA" id="ARBA00022692"/>
    </source>
</evidence>
<feature type="transmembrane region" description="Helical" evidence="6">
    <location>
        <begin position="140"/>
        <end position="157"/>
    </location>
</feature>
<dbReference type="Proteomes" id="UP000244855">
    <property type="component" value="Unassembled WGS sequence"/>
</dbReference>
<feature type="transmembrane region" description="Helical" evidence="6">
    <location>
        <begin position="42"/>
        <end position="64"/>
    </location>
</feature>
<feature type="transmembrane region" description="Helical" evidence="6">
    <location>
        <begin position="204"/>
        <end position="226"/>
    </location>
</feature>
<evidence type="ECO:0000256" key="6">
    <source>
        <dbReference type="SAM" id="Phobius"/>
    </source>
</evidence>
<feature type="domain" description="Major facilitator superfamily (MFS) profile" evidence="7">
    <location>
        <begin position="1"/>
        <end position="370"/>
    </location>
</feature>
<gene>
    <name evidence="8" type="ORF">DM02DRAFT_662680</name>
</gene>
<feature type="transmembrane region" description="Helical" evidence="6">
    <location>
        <begin position="177"/>
        <end position="198"/>
    </location>
</feature>
<dbReference type="PANTHER" id="PTHR23501">
    <property type="entry name" value="MAJOR FACILITATOR SUPERFAMILY"/>
    <property type="match status" value="1"/>
</dbReference>
<dbReference type="PROSITE" id="PS50850">
    <property type="entry name" value="MFS"/>
    <property type="match status" value="1"/>
</dbReference>
<dbReference type="SUPFAM" id="SSF103473">
    <property type="entry name" value="MFS general substrate transporter"/>
    <property type="match status" value="1"/>
</dbReference>
<keyword evidence="9" id="KW-1185">Reference proteome</keyword>
<dbReference type="InterPro" id="IPR011701">
    <property type="entry name" value="MFS"/>
</dbReference>
<dbReference type="Gene3D" id="1.20.1720.10">
    <property type="entry name" value="Multidrug resistance protein D"/>
    <property type="match status" value="1"/>
</dbReference>
<feature type="transmembrane region" description="Helical" evidence="6">
    <location>
        <begin position="271"/>
        <end position="293"/>
    </location>
</feature>
<dbReference type="Pfam" id="PF07690">
    <property type="entry name" value="MFS_1"/>
    <property type="match status" value="1"/>
</dbReference>
<dbReference type="InterPro" id="IPR020846">
    <property type="entry name" value="MFS_dom"/>
</dbReference>
<sequence length="370" mass="39777">MFTVGRFIAGFGGAGISTGTITIISLCAPLEKLPSLIGSTMGFNLLGLVLGLLSGGAFTSYTIWRWCLYVNVPVGVLAVLAILPLRIPEQTTKQKPQTLLRNLHKQLDIILFILFAPAVLQILLALQFGGQTYPWNSPEVIGLLCGTAATTVVWGFWNRYRGDEAMMPRSMLRQKNVLYSGIYKALATSAAFGGIYYLPIYFQAVHVASVMMSAVYILPMIVSQLFASAFSVPAIQKIGFIIPIALVSTAFLSTGTRLYSLIQPDTSRAKWIGFQILGAFGFGAGLQLPVIAVQAAIKGEELSSGIAMQSQIPRYIPKANTTPILNAGATGFRTFIAPEDMPGVLKAYANSIDRVFYLASALATASGVFL</sequence>
<protein>
    <submittedName>
        <fullName evidence="8">MFS general substrate transporter</fullName>
    </submittedName>
</protein>
<reference evidence="8 9" key="1">
    <citation type="journal article" date="2018" name="Sci. Rep.">
        <title>Comparative genomics provides insights into the lifestyle and reveals functional heterogeneity of dark septate endophytic fungi.</title>
        <authorList>
            <person name="Knapp D.G."/>
            <person name="Nemeth J.B."/>
            <person name="Barry K."/>
            <person name="Hainaut M."/>
            <person name="Henrissat B."/>
            <person name="Johnson J."/>
            <person name="Kuo A."/>
            <person name="Lim J.H.P."/>
            <person name="Lipzen A."/>
            <person name="Nolan M."/>
            <person name="Ohm R.A."/>
            <person name="Tamas L."/>
            <person name="Grigoriev I.V."/>
            <person name="Spatafora J.W."/>
            <person name="Nagy L.G."/>
            <person name="Kovacs G.M."/>
        </authorList>
    </citation>
    <scope>NUCLEOTIDE SEQUENCE [LARGE SCALE GENOMIC DNA]</scope>
    <source>
        <strain evidence="8 9">DSE2036</strain>
    </source>
</reference>
<dbReference type="OrthoDB" id="10021397at2759"/>
<dbReference type="PANTHER" id="PTHR23501:SF193">
    <property type="entry name" value="MULTIDRUG TRANSPORTER, PUTATIVE (AFU_ORTHOLOGUE AFUA_8G00940)-RELATED"/>
    <property type="match status" value="1"/>
</dbReference>
<evidence type="ECO:0000256" key="1">
    <source>
        <dbReference type="ARBA" id="ARBA00004141"/>
    </source>
</evidence>
<name>A0A2V1D3X1_9PLEO</name>
<comment type="similarity">
    <text evidence="2">Belongs to the major facilitator superfamily. TCR/Tet family.</text>
</comment>
<evidence type="ECO:0000256" key="5">
    <source>
        <dbReference type="ARBA" id="ARBA00023136"/>
    </source>
</evidence>
<dbReference type="GO" id="GO:0022857">
    <property type="term" value="F:transmembrane transporter activity"/>
    <property type="evidence" value="ECO:0007669"/>
    <property type="project" value="InterPro"/>
</dbReference>
<organism evidence="8 9">
    <name type="scientific">Periconia macrospinosa</name>
    <dbReference type="NCBI Taxonomy" id="97972"/>
    <lineage>
        <taxon>Eukaryota</taxon>
        <taxon>Fungi</taxon>
        <taxon>Dikarya</taxon>
        <taxon>Ascomycota</taxon>
        <taxon>Pezizomycotina</taxon>
        <taxon>Dothideomycetes</taxon>
        <taxon>Pleosporomycetidae</taxon>
        <taxon>Pleosporales</taxon>
        <taxon>Massarineae</taxon>
        <taxon>Periconiaceae</taxon>
        <taxon>Periconia</taxon>
    </lineage>
</organism>
<comment type="subcellular location">
    <subcellularLocation>
        <location evidence="1">Membrane</location>
        <topology evidence="1">Multi-pass membrane protein</topology>
    </subcellularLocation>
</comment>
<dbReference type="GO" id="GO:0005886">
    <property type="term" value="C:plasma membrane"/>
    <property type="evidence" value="ECO:0007669"/>
    <property type="project" value="TreeGrafter"/>
</dbReference>
<evidence type="ECO:0000256" key="2">
    <source>
        <dbReference type="ARBA" id="ARBA00007520"/>
    </source>
</evidence>
<feature type="transmembrane region" description="Helical" evidence="6">
    <location>
        <begin position="70"/>
        <end position="88"/>
    </location>
</feature>